<dbReference type="Proteomes" id="UP000737018">
    <property type="component" value="Unassembled WGS sequence"/>
</dbReference>
<comment type="caution">
    <text evidence="1">The sequence shown here is derived from an EMBL/GenBank/DDBJ whole genome shotgun (WGS) entry which is preliminary data.</text>
</comment>
<protein>
    <submittedName>
        <fullName evidence="1">Uncharacterized protein</fullName>
    </submittedName>
</protein>
<evidence type="ECO:0000313" key="1">
    <source>
        <dbReference type="EMBL" id="KAF3971643.1"/>
    </source>
</evidence>
<evidence type="ECO:0000313" key="2">
    <source>
        <dbReference type="Proteomes" id="UP000737018"/>
    </source>
</evidence>
<accession>A0A8J4RS65</accession>
<gene>
    <name evidence="1" type="ORF">CMV_004777</name>
</gene>
<keyword evidence="2" id="KW-1185">Reference proteome</keyword>
<proteinExistence type="predicted"/>
<name>A0A8J4RS65_9ROSI</name>
<dbReference type="AlphaFoldDB" id="A0A8J4RS65"/>
<dbReference type="EMBL" id="JRKL02000408">
    <property type="protein sequence ID" value="KAF3971643.1"/>
    <property type="molecule type" value="Genomic_DNA"/>
</dbReference>
<reference evidence="1" key="1">
    <citation type="submission" date="2020-03" db="EMBL/GenBank/DDBJ databases">
        <title>Castanea mollissima Vanexum genome sequencing.</title>
        <authorList>
            <person name="Staton M."/>
        </authorList>
    </citation>
    <scope>NUCLEOTIDE SEQUENCE</scope>
    <source>
        <tissue evidence="1">Leaf</tissue>
    </source>
</reference>
<sequence length="83" mass="9837">MLATTSKRELERERSKGDLSLLSDQMKHGVECFVYEIVLIEYFSGVFQTWASSQKRDANKMLSEVQNRNFRKTSMDSEHMWNR</sequence>
<organism evidence="1 2">
    <name type="scientific">Castanea mollissima</name>
    <name type="common">Chinese chestnut</name>
    <dbReference type="NCBI Taxonomy" id="60419"/>
    <lineage>
        <taxon>Eukaryota</taxon>
        <taxon>Viridiplantae</taxon>
        <taxon>Streptophyta</taxon>
        <taxon>Embryophyta</taxon>
        <taxon>Tracheophyta</taxon>
        <taxon>Spermatophyta</taxon>
        <taxon>Magnoliopsida</taxon>
        <taxon>eudicotyledons</taxon>
        <taxon>Gunneridae</taxon>
        <taxon>Pentapetalae</taxon>
        <taxon>rosids</taxon>
        <taxon>fabids</taxon>
        <taxon>Fagales</taxon>
        <taxon>Fagaceae</taxon>
        <taxon>Castanea</taxon>
    </lineage>
</organism>